<comment type="caution">
    <text evidence="1">The sequence shown here is derived from an EMBL/GenBank/DDBJ whole genome shotgun (WGS) entry which is preliminary data.</text>
</comment>
<dbReference type="AlphaFoldDB" id="A0A4Z2G7V8"/>
<name>A0A4Z2G7V8_9TELE</name>
<gene>
    <name evidence="1" type="ORF">EYF80_040576</name>
</gene>
<organism evidence="1 2">
    <name type="scientific">Liparis tanakae</name>
    <name type="common">Tanaka's snailfish</name>
    <dbReference type="NCBI Taxonomy" id="230148"/>
    <lineage>
        <taxon>Eukaryota</taxon>
        <taxon>Metazoa</taxon>
        <taxon>Chordata</taxon>
        <taxon>Craniata</taxon>
        <taxon>Vertebrata</taxon>
        <taxon>Euteleostomi</taxon>
        <taxon>Actinopterygii</taxon>
        <taxon>Neopterygii</taxon>
        <taxon>Teleostei</taxon>
        <taxon>Neoteleostei</taxon>
        <taxon>Acanthomorphata</taxon>
        <taxon>Eupercaria</taxon>
        <taxon>Perciformes</taxon>
        <taxon>Cottioidei</taxon>
        <taxon>Cottales</taxon>
        <taxon>Liparidae</taxon>
        <taxon>Liparis</taxon>
    </lineage>
</organism>
<evidence type="ECO:0000313" key="2">
    <source>
        <dbReference type="Proteomes" id="UP000314294"/>
    </source>
</evidence>
<sequence>MHFCLRTTVVSKDGGAESGVPLMHRRAVGTLGVSNSQWAAAMDFIKKTPFHFNTGGEPSGGNEVEFIGVG</sequence>
<proteinExistence type="predicted"/>
<protein>
    <submittedName>
        <fullName evidence="1">Uncharacterized protein</fullName>
    </submittedName>
</protein>
<accession>A0A4Z2G7V8</accession>
<keyword evidence="2" id="KW-1185">Reference proteome</keyword>
<dbReference type="EMBL" id="SRLO01000664">
    <property type="protein sequence ID" value="TNN49210.1"/>
    <property type="molecule type" value="Genomic_DNA"/>
</dbReference>
<dbReference type="Proteomes" id="UP000314294">
    <property type="component" value="Unassembled WGS sequence"/>
</dbReference>
<evidence type="ECO:0000313" key="1">
    <source>
        <dbReference type="EMBL" id="TNN49210.1"/>
    </source>
</evidence>
<reference evidence="1 2" key="1">
    <citation type="submission" date="2019-03" db="EMBL/GenBank/DDBJ databases">
        <title>First draft genome of Liparis tanakae, snailfish: a comprehensive survey of snailfish specific genes.</title>
        <authorList>
            <person name="Kim W."/>
            <person name="Song I."/>
            <person name="Jeong J.-H."/>
            <person name="Kim D."/>
            <person name="Kim S."/>
            <person name="Ryu S."/>
            <person name="Song J.Y."/>
            <person name="Lee S.K."/>
        </authorList>
    </citation>
    <scope>NUCLEOTIDE SEQUENCE [LARGE SCALE GENOMIC DNA]</scope>
    <source>
        <tissue evidence="1">Muscle</tissue>
    </source>
</reference>